<evidence type="ECO:0000313" key="1">
    <source>
        <dbReference type="EMBL" id="KGQ01518.1"/>
    </source>
</evidence>
<dbReference type="EMBL" id="KN294000">
    <property type="protein sequence ID" value="KGQ01518.1"/>
    <property type="molecule type" value="Genomic_DNA"/>
</dbReference>
<dbReference type="GeneID" id="26970644"/>
<dbReference type="AlphaFoldDB" id="A0A0A2V1Z0"/>
<accession>A0A0A2V1Z0</accession>
<name>A0A0A2V1Z0_PARBA</name>
<dbReference type="Proteomes" id="UP000002059">
    <property type="component" value="Partially assembled WGS sequence"/>
</dbReference>
<dbReference type="HOGENOM" id="CLU_1321252_0_0_1"/>
<organism evidence="1 2">
    <name type="scientific">Paracoccidioides lutzii (strain ATCC MYA-826 / Pb01)</name>
    <name type="common">Paracoccidioides brasiliensis</name>
    <dbReference type="NCBI Taxonomy" id="502779"/>
    <lineage>
        <taxon>Eukaryota</taxon>
        <taxon>Fungi</taxon>
        <taxon>Dikarya</taxon>
        <taxon>Ascomycota</taxon>
        <taxon>Pezizomycotina</taxon>
        <taxon>Eurotiomycetes</taxon>
        <taxon>Eurotiomycetidae</taxon>
        <taxon>Onygenales</taxon>
        <taxon>Ajellomycetaceae</taxon>
        <taxon>Paracoccidioides</taxon>
    </lineage>
</organism>
<dbReference type="VEuPathDB" id="FungiDB:PAAG_11755"/>
<protein>
    <submittedName>
        <fullName evidence="1">Uncharacterized protein</fullName>
    </submittedName>
</protein>
<proteinExistence type="predicted"/>
<reference evidence="1 2" key="1">
    <citation type="journal article" date="2011" name="PLoS Genet.">
        <title>Comparative genomic analysis of human fungal pathogens causing paracoccidioidomycosis.</title>
        <authorList>
            <person name="Desjardins C.A."/>
            <person name="Champion M.D."/>
            <person name="Holder J.W."/>
            <person name="Muszewska A."/>
            <person name="Goldberg J."/>
            <person name="Bailao A.M."/>
            <person name="Brigido M.M."/>
            <person name="Ferreira M.E."/>
            <person name="Garcia A.M."/>
            <person name="Grynberg M."/>
            <person name="Gujja S."/>
            <person name="Heiman D.I."/>
            <person name="Henn M.R."/>
            <person name="Kodira C.D."/>
            <person name="Leon-Narvaez H."/>
            <person name="Longo L.V."/>
            <person name="Ma L.J."/>
            <person name="Malavazi I."/>
            <person name="Matsuo A.L."/>
            <person name="Morais F.V."/>
            <person name="Pereira M."/>
            <person name="Rodriguez-Brito S."/>
            <person name="Sakthikumar S."/>
            <person name="Salem-Izacc S.M."/>
            <person name="Sykes S.M."/>
            <person name="Teixeira M.M."/>
            <person name="Vallejo M.C."/>
            <person name="Walter M.E."/>
            <person name="Yandava C."/>
            <person name="Young S."/>
            <person name="Zeng Q."/>
            <person name="Zucker J."/>
            <person name="Felipe M.S."/>
            <person name="Goldman G.H."/>
            <person name="Haas B.J."/>
            <person name="McEwen J.G."/>
            <person name="Nino-Vega G."/>
            <person name="Puccia R."/>
            <person name="San-Blas G."/>
            <person name="Soares C.M."/>
            <person name="Birren B.W."/>
            <person name="Cuomo C.A."/>
        </authorList>
    </citation>
    <scope>NUCLEOTIDE SEQUENCE [LARGE SCALE GENOMIC DNA]</scope>
    <source>
        <strain evidence="2">ATCC MYA-826 / Pb01</strain>
    </source>
</reference>
<gene>
    <name evidence="1" type="ORF">PAAG_11755</name>
</gene>
<evidence type="ECO:0000313" key="2">
    <source>
        <dbReference type="Proteomes" id="UP000002059"/>
    </source>
</evidence>
<keyword evidence="2" id="KW-1185">Reference proteome</keyword>
<sequence>MLVITIRDPDKEMYALRHSVSIYVNCLRIKIHGFEIFLSDLAVLNSHLPREDIRNIVVPNNTPLNPTIGKCIKYIGRASDLIIVAVTFEDEGKGEDDEDERADEYEDDNEGAVVPWGNVIVDETWAVLVVLVTIRKVLLPLLVSVADAEVEIGASVAFLSSSEVLVPLASNLTSFSLLTLYSSPFNTQTAPVAAFEDVAPIVFVSHMC</sequence>
<dbReference type="RefSeq" id="XP_015703034.1">
    <property type="nucleotide sequence ID" value="XM_015847343.1"/>
</dbReference>
<dbReference type="KEGG" id="pbl:PAAG_11755"/>